<keyword evidence="4 6" id="KW-1133">Transmembrane helix</keyword>
<dbReference type="PANTHER" id="PTHR10057:SF0">
    <property type="entry name" value="TRANSLOCATOR PROTEIN"/>
    <property type="match status" value="1"/>
</dbReference>
<comment type="similarity">
    <text evidence="2">Belongs to the TspO/BZRP family.</text>
</comment>
<accession>K2N5I1</accession>
<feature type="transmembrane region" description="Helical" evidence="6">
    <location>
        <begin position="99"/>
        <end position="115"/>
    </location>
</feature>
<evidence type="ECO:0000256" key="3">
    <source>
        <dbReference type="ARBA" id="ARBA00022692"/>
    </source>
</evidence>
<dbReference type="InterPro" id="IPR004307">
    <property type="entry name" value="TspO_MBR"/>
</dbReference>
<dbReference type="eggNOG" id="COG3476">
    <property type="taxonomic scope" value="Bacteria"/>
</dbReference>
<dbReference type="PIRSF" id="PIRSF005859">
    <property type="entry name" value="PBR"/>
    <property type="match status" value="1"/>
</dbReference>
<dbReference type="Gene3D" id="1.20.1260.100">
    <property type="entry name" value="TspO/MBR protein"/>
    <property type="match status" value="1"/>
</dbReference>
<dbReference type="OrthoDB" id="9795496at2"/>
<feature type="transmembrane region" description="Helical" evidence="6">
    <location>
        <begin position="45"/>
        <end position="64"/>
    </location>
</feature>
<proteinExistence type="inferred from homology"/>
<evidence type="ECO:0000256" key="5">
    <source>
        <dbReference type="ARBA" id="ARBA00023136"/>
    </source>
</evidence>
<keyword evidence="8" id="KW-1185">Reference proteome</keyword>
<evidence type="ECO:0000256" key="1">
    <source>
        <dbReference type="ARBA" id="ARBA00004141"/>
    </source>
</evidence>
<evidence type="ECO:0000313" key="7">
    <source>
        <dbReference type="EMBL" id="EKF42663.1"/>
    </source>
</evidence>
<dbReference type="CDD" id="cd15904">
    <property type="entry name" value="TSPO_MBR"/>
    <property type="match status" value="1"/>
</dbReference>
<dbReference type="Proteomes" id="UP000007374">
    <property type="component" value="Unassembled WGS sequence"/>
</dbReference>
<dbReference type="FunFam" id="1.20.1260.100:FF:000001">
    <property type="entry name" value="translocator protein 2"/>
    <property type="match status" value="1"/>
</dbReference>
<feature type="transmembrane region" description="Helical" evidence="6">
    <location>
        <begin position="76"/>
        <end position="93"/>
    </location>
</feature>
<reference evidence="7 8" key="1">
    <citation type="journal article" date="2012" name="J. Bacteriol.">
        <title>Genome Sequence of Nitratireductor indicus Type Strain C115.</title>
        <authorList>
            <person name="Lai Q."/>
            <person name="Li G."/>
            <person name="Yu Z."/>
            <person name="Shao Z."/>
        </authorList>
    </citation>
    <scope>NUCLEOTIDE SEQUENCE [LARGE SCALE GENOMIC DNA]</scope>
    <source>
        <strain evidence="7 8">C115</strain>
    </source>
</reference>
<dbReference type="EMBL" id="AMSI01000005">
    <property type="protein sequence ID" value="EKF42663.1"/>
    <property type="molecule type" value="Genomic_DNA"/>
</dbReference>
<sequence length="150" mass="16684">MPRARTLLPFLLLVMVGGLFIGYVTRPGEWYAALAKPAFNPPNAVFAPVWTLLYILIAIAGARTCQRAASSMAMRAWWLQLVLNFLWSPIFFVAHQIPLAFVVILALLATIFAFIRDCWDTDRPAALLFVPYAAWVAFAALLNGSIMVLN</sequence>
<keyword evidence="3 6" id="KW-0812">Transmembrane</keyword>
<name>K2N5I1_9HYPH</name>
<dbReference type="RefSeq" id="WP_009449997.1">
    <property type="nucleotide sequence ID" value="NZ_AMSI01000005.1"/>
</dbReference>
<comment type="subcellular location">
    <subcellularLocation>
        <location evidence="1">Membrane</location>
        <topology evidence="1">Multi-pass membrane protein</topology>
    </subcellularLocation>
</comment>
<evidence type="ECO:0000256" key="6">
    <source>
        <dbReference type="SAM" id="Phobius"/>
    </source>
</evidence>
<feature type="transmembrane region" description="Helical" evidence="6">
    <location>
        <begin position="127"/>
        <end position="149"/>
    </location>
</feature>
<gene>
    <name evidence="7" type="ORF">NA8A_08349</name>
</gene>
<evidence type="ECO:0000313" key="8">
    <source>
        <dbReference type="Proteomes" id="UP000007374"/>
    </source>
</evidence>
<dbReference type="PATRIC" id="fig|1231190.3.peg.1743"/>
<feature type="transmembrane region" description="Helical" evidence="6">
    <location>
        <begin position="7"/>
        <end position="25"/>
    </location>
</feature>
<keyword evidence="5 6" id="KW-0472">Membrane</keyword>
<dbReference type="PANTHER" id="PTHR10057">
    <property type="entry name" value="PERIPHERAL-TYPE BENZODIAZEPINE RECEPTOR"/>
    <property type="match status" value="1"/>
</dbReference>
<dbReference type="AlphaFoldDB" id="K2N5I1"/>
<comment type="caution">
    <text evidence="7">The sequence shown here is derived from an EMBL/GenBank/DDBJ whole genome shotgun (WGS) entry which is preliminary data.</text>
</comment>
<dbReference type="GO" id="GO:0016020">
    <property type="term" value="C:membrane"/>
    <property type="evidence" value="ECO:0007669"/>
    <property type="project" value="UniProtKB-SubCell"/>
</dbReference>
<dbReference type="GO" id="GO:0033013">
    <property type="term" value="P:tetrapyrrole metabolic process"/>
    <property type="evidence" value="ECO:0007669"/>
    <property type="project" value="UniProtKB-ARBA"/>
</dbReference>
<evidence type="ECO:0000256" key="2">
    <source>
        <dbReference type="ARBA" id="ARBA00007524"/>
    </source>
</evidence>
<dbReference type="InterPro" id="IPR038330">
    <property type="entry name" value="TspO/MBR-related_sf"/>
</dbReference>
<dbReference type="Pfam" id="PF03073">
    <property type="entry name" value="TspO_MBR"/>
    <property type="match status" value="1"/>
</dbReference>
<protein>
    <submittedName>
        <fullName evidence="7">Tryptophan-rich sensory protein</fullName>
    </submittedName>
</protein>
<evidence type="ECO:0000256" key="4">
    <source>
        <dbReference type="ARBA" id="ARBA00022989"/>
    </source>
</evidence>
<dbReference type="STRING" id="721133.SAMN05216176_10344"/>
<organism evidence="7 8">
    <name type="scientific">Nitratireductor indicus C115</name>
    <dbReference type="NCBI Taxonomy" id="1231190"/>
    <lineage>
        <taxon>Bacteria</taxon>
        <taxon>Pseudomonadati</taxon>
        <taxon>Pseudomonadota</taxon>
        <taxon>Alphaproteobacteria</taxon>
        <taxon>Hyphomicrobiales</taxon>
        <taxon>Phyllobacteriaceae</taxon>
        <taxon>Nitratireductor</taxon>
    </lineage>
</organism>